<keyword evidence="5" id="KW-1185">Reference proteome</keyword>
<reference evidence="3" key="1">
    <citation type="journal article" date="2021" name="Proc. Natl. Acad. Sci. U.S.A.">
        <title>Three genomes in the algal genus Volvox reveal the fate of a haploid sex-determining region after a transition to homothallism.</title>
        <authorList>
            <person name="Yamamoto K."/>
            <person name="Hamaji T."/>
            <person name="Kawai-Toyooka H."/>
            <person name="Matsuzaki R."/>
            <person name="Takahashi F."/>
            <person name="Nishimura Y."/>
            <person name="Kawachi M."/>
            <person name="Noguchi H."/>
            <person name="Minakuchi Y."/>
            <person name="Umen J.G."/>
            <person name="Toyoda A."/>
            <person name="Nozaki H."/>
        </authorList>
    </citation>
    <scope>NUCLEOTIDE SEQUENCE</scope>
    <source>
        <strain evidence="3">NIES-3785</strain>
        <strain evidence="2">NIES-3786</strain>
    </source>
</reference>
<accession>A0A8J4G0P3</accession>
<dbReference type="PANTHER" id="PTHR11614">
    <property type="entry name" value="PHOSPHOLIPASE-RELATED"/>
    <property type="match status" value="1"/>
</dbReference>
<dbReference type="Proteomes" id="UP000722791">
    <property type="component" value="Unassembled WGS sequence"/>
</dbReference>
<dbReference type="InterPro" id="IPR051044">
    <property type="entry name" value="MAG_DAG_Lipase"/>
</dbReference>
<evidence type="ECO:0000259" key="1">
    <source>
        <dbReference type="Pfam" id="PF12146"/>
    </source>
</evidence>
<dbReference type="Gene3D" id="3.40.50.1820">
    <property type="entry name" value="alpha/beta hydrolase"/>
    <property type="match status" value="1"/>
</dbReference>
<dbReference type="Proteomes" id="UP000747110">
    <property type="component" value="Unassembled WGS sequence"/>
</dbReference>
<feature type="domain" description="Serine aminopeptidase S33" evidence="1">
    <location>
        <begin position="72"/>
        <end position="296"/>
    </location>
</feature>
<dbReference type="SUPFAM" id="SSF53474">
    <property type="entry name" value="alpha/beta-Hydrolases"/>
    <property type="match status" value="1"/>
</dbReference>
<organism evidence="3 4">
    <name type="scientific">Volvox reticuliferus</name>
    <dbReference type="NCBI Taxonomy" id="1737510"/>
    <lineage>
        <taxon>Eukaryota</taxon>
        <taxon>Viridiplantae</taxon>
        <taxon>Chlorophyta</taxon>
        <taxon>core chlorophytes</taxon>
        <taxon>Chlorophyceae</taxon>
        <taxon>CS clade</taxon>
        <taxon>Chlamydomonadales</taxon>
        <taxon>Volvocaceae</taxon>
        <taxon>Volvox</taxon>
    </lineage>
</organism>
<evidence type="ECO:0000313" key="2">
    <source>
        <dbReference type="EMBL" id="GIL70648.1"/>
    </source>
</evidence>
<dbReference type="OrthoDB" id="2498029at2759"/>
<sequence length="320" mass="35438">MDLSAQPATEYLGPHGSKRFYTNKLGIDICQYFWPAAPGTNPKGILVLAHGHGGYLQLDFLRSQGPGRLSLYEGSFVQQLNAAGYAVCGNDDRGAGRSGGLRCYCDSFNDYVSDLLDVARCCTTLGIRSFEERLPKFVCGLSKGGCVVLTAALEAPDLFGGVICLAPMVSLEKVAKRGLNPYLRPLGKLLSRFVPQLPLLSAERNTMYPDLQYEFDRDENCYHDKTRVRNAQEYLEATERLVANQAKLRMPLLLFHAKGDTLTDPEGTQRLFEAAESSDKTLISPPNMWHVLLKEPGNELIVKQILEWLNQRTAQCAASN</sequence>
<protein>
    <recommendedName>
        <fullName evidence="1">Serine aminopeptidase S33 domain-containing protein</fullName>
    </recommendedName>
</protein>
<evidence type="ECO:0000313" key="3">
    <source>
        <dbReference type="EMBL" id="GIL98373.1"/>
    </source>
</evidence>
<comment type="caution">
    <text evidence="3">The sequence shown here is derived from an EMBL/GenBank/DDBJ whole genome shotgun (WGS) entry which is preliminary data.</text>
</comment>
<gene>
    <name evidence="2" type="ORF">Vretifemale_1380</name>
    <name evidence="3" type="ORF">Vretimale_3755</name>
</gene>
<evidence type="ECO:0000313" key="5">
    <source>
        <dbReference type="Proteomes" id="UP000747110"/>
    </source>
</evidence>
<dbReference type="InterPro" id="IPR022742">
    <property type="entry name" value="Hydrolase_4"/>
</dbReference>
<dbReference type="EMBL" id="BNCQ01000005">
    <property type="protein sequence ID" value="GIL98373.1"/>
    <property type="molecule type" value="Genomic_DNA"/>
</dbReference>
<name>A0A8J4G0P3_9CHLO</name>
<evidence type="ECO:0000313" key="4">
    <source>
        <dbReference type="Proteomes" id="UP000722791"/>
    </source>
</evidence>
<dbReference type="EMBL" id="BNCP01000002">
    <property type="protein sequence ID" value="GIL70648.1"/>
    <property type="molecule type" value="Genomic_DNA"/>
</dbReference>
<dbReference type="Pfam" id="PF12146">
    <property type="entry name" value="Hydrolase_4"/>
    <property type="match status" value="1"/>
</dbReference>
<dbReference type="InterPro" id="IPR029058">
    <property type="entry name" value="AB_hydrolase_fold"/>
</dbReference>
<dbReference type="AlphaFoldDB" id="A0A8J4G0P3"/>
<proteinExistence type="predicted"/>